<dbReference type="AlphaFoldDB" id="A0A849KEE8"/>
<accession>A0A849KEE8</accession>
<evidence type="ECO:0000259" key="1">
    <source>
        <dbReference type="PROSITE" id="PS51186"/>
    </source>
</evidence>
<dbReference type="GO" id="GO:0016747">
    <property type="term" value="F:acyltransferase activity, transferring groups other than amino-acyl groups"/>
    <property type="evidence" value="ECO:0007669"/>
    <property type="project" value="InterPro"/>
</dbReference>
<keyword evidence="3" id="KW-1185">Reference proteome</keyword>
<dbReference type="InterPro" id="IPR016181">
    <property type="entry name" value="Acyl_CoA_acyltransferase"/>
</dbReference>
<sequence>MPVPDPAAPTPADVDVRPATVFEDVATLVGPRRPDATVCFCLSYRIGSTESRRLRGPARGERVRELCAEDPPPGVVAYLDGEPVAWAAIHRRADTSFATNRRIPHVDDVDAWSLWCLRVRPGYRRTGLTAPLIEGAVRFARDRGAPAVEAYPLDNQGERIDTTMAYVGTRTMFEQAGFTVAAATSSTLDGFPRVLMRQALDGS</sequence>
<dbReference type="CDD" id="cd04301">
    <property type="entry name" value="NAT_SF"/>
    <property type="match status" value="1"/>
</dbReference>
<dbReference type="Proteomes" id="UP000557204">
    <property type="component" value="Unassembled WGS sequence"/>
</dbReference>
<dbReference type="PROSITE" id="PS51186">
    <property type="entry name" value="GNAT"/>
    <property type="match status" value="1"/>
</dbReference>
<feature type="domain" description="N-acetyltransferase" evidence="1">
    <location>
        <begin position="14"/>
        <end position="201"/>
    </location>
</feature>
<protein>
    <submittedName>
        <fullName evidence="2">GNAT family N-acetyltransferase</fullName>
    </submittedName>
</protein>
<dbReference type="RefSeq" id="WP_171246455.1">
    <property type="nucleotide sequence ID" value="NZ_JABFAJ010000010.1"/>
</dbReference>
<name>A0A849KEE8_9MICO</name>
<evidence type="ECO:0000313" key="2">
    <source>
        <dbReference type="EMBL" id="NNU26943.1"/>
    </source>
</evidence>
<evidence type="ECO:0000313" key="3">
    <source>
        <dbReference type="Proteomes" id="UP000557204"/>
    </source>
</evidence>
<dbReference type="InterPro" id="IPR000182">
    <property type="entry name" value="GNAT_dom"/>
</dbReference>
<dbReference type="Gene3D" id="3.40.630.30">
    <property type="match status" value="1"/>
</dbReference>
<comment type="caution">
    <text evidence="2">The sequence shown here is derived from an EMBL/GenBank/DDBJ whole genome shotgun (WGS) entry which is preliminary data.</text>
</comment>
<gene>
    <name evidence="2" type="ORF">HLI28_05200</name>
</gene>
<dbReference type="SUPFAM" id="SSF55729">
    <property type="entry name" value="Acyl-CoA N-acyltransferases (Nat)"/>
    <property type="match status" value="1"/>
</dbReference>
<organism evidence="2 3">
    <name type="scientific">Isoptericola sediminis</name>
    <dbReference type="NCBI Taxonomy" id="2733572"/>
    <lineage>
        <taxon>Bacteria</taxon>
        <taxon>Bacillati</taxon>
        <taxon>Actinomycetota</taxon>
        <taxon>Actinomycetes</taxon>
        <taxon>Micrococcales</taxon>
        <taxon>Promicromonosporaceae</taxon>
        <taxon>Isoptericola</taxon>
    </lineage>
</organism>
<reference evidence="2 3" key="1">
    <citation type="submission" date="2020-05" db="EMBL/GenBank/DDBJ databases">
        <title>Genome sequence of Isoptericola sp. JC619 isolated from Chilika lagoon, India.</title>
        <authorList>
            <person name="Kumar D."/>
            <person name="Appam K."/>
            <person name="Gandham S."/>
            <person name="Uppada J."/>
            <person name="Sasikala C."/>
            <person name="Venkata Ramana C."/>
        </authorList>
    </citation>
    <scope>NUCLEOTIDE SEQUENCE [LARGE SCALE GENOMIC DNA]</scope>
    <source>
        <strain evidence="2 3">JC619</strain>
    </source>
</reference>
<dbReference type="Pfam" id="PF00583">
    <property type="entry name" value="Acetyltransf_1"/>
    <property type="match status" value="1"/>
</dbReference>
<keyword evidence="2" id="KW-0808">Transferase</keyword>
<dbReference type="EMBL" id="JABFAJ010000010">
    <property type="protein sequence ID" value="NNU26943.1"/>
    <property type="molecule type" value="Genomic_DNA"/>
</dbReference>
<proteinExistence type="predicted"/>